<dbReference type="Pfam" id="PF14339">
    <property type="entry name" value="DUF4394"/>
    <property type="match status" value="2"/>
</dbReference>
<dbReference type="SUPFAM" id="SSF82171">
    <property type="entry name" value="DPP6 N-terminal domain-like"/>
    <property type="match status" value="1"/>
</dbReference>
<dbReference type="RefSeq" id="WP_162421254.1">
    <property type="nucleotide sequence ID" value="NZ_WVIE01000001.1"/>
</dbReference>
<dbReference type="InterPro" id="IPR025507">
    <property type="entry name" value="DUF4394"/>
</dbReference>
<protein>
    <submittedName>
        <fullName evidence="2">DUF4394 domain-containing protein</fullName>
    </submittedName>
</protein>
<dbReference type="EMBL" id="WVIE01000001">
    <property type="protein sequence ID" value="NDJ15848.1"/>
    <property type="molecule type" value="Genomic_DNA"/>
</dbReference>
<reference evidence="2" key="1">
    <citation type="submission" date="2019-12" db="EMBL/GenBank/DDBJ databases">
        <title>High-Quality draft genome sequences of three cyanobacteria isolated from the limestone walls of the Old Cathedral of Coimbra.</title>
        <authorList>
            <person name="Tiago I."/>
            <person name="Soares F."/>
            <person name="Portugal A."/>
        </authorList>
    </citation>
    <scope>NUCLEOTIDE SEQUENCE</scope>
    <source>
        <strain evidence="2">A</strain>
    </source>
</reference>
<feature type="domain" description="DUF4394" evidence="1">
    <location>
        <begin position="78"/>
        <end position="302"/>
    </location>
</feature>
<evidence type="ECO:0000259" key="1">
    <source>
        <dbReference type="Pfam" id="PF14339"/>
    </source>
</evidence>
<dbReference type="Proteomes" id="UP000646053">
    <property type="component" value="Unassembled WGS sequence"/>
</dbReference>
<proteinExistence type="predicted"/>
<comment type="caution">
    <text evidence="2">The sequence shown here is derived from an EMBL/GenBank/DDBJ whole genome shotgun (WGS) entry which is preliminary data.</text>
</comment>
<feature type="domain" description="DUF4394" evidence="1">
    <location>
        <begin position="330"/>
        <end position="550"/>
    </location>
</feature>
<evidence type="ECO:0000313" key="3">
    <source>
        <dbReference type="Proteomes" id="UP000646053"/>
    </source>
</evidence>
<dbReference type="AlphaFoldDB" id="A0A8J7Z0G1"/>
<organism evidence="2 3">
    <name type="scientific">Myxacorys almedinensis A</name>
    <dbReference type="NCBI Taxonomy" id="2690445"/>
    <lineage>
        <taxon>Bacteria</taxon>
        <taxon>Bacillati</taxon>
        <taxon>Cyanobacteriota</taxon>
        <taxon>Cyanophyceae</taxon>
        <taxon>Leptolyngbyales</taxon>
        <taxon>Leptolyngbyaceae</taxon>
        <taxon>Myxacorys</taxon>
        <taxon>Myxacorys almedinensis</taxon>
    </lineage>
</organism>
<name>A0A8J7Z0G1_9CYAN</name>
<gene>
    <name evidence="2" type="ORF">GS601_00850</name>
</gene>
<evidence type="ECO:0000313" key="2">
    <source>
        <dbReference type="EMBL" id="NDJ15848.1"/>
    </source>
</evidence>
<sequence>MTSYNTDKILNQLDQALSGIGVQDNGTIRDPISQFLSASKVDLSDSTLRRFLRSLKKDSPKPDPTTSDFVGLTAKNDLAFFNADNLSSVTTVDVTGLQRHETLLGIDFRPNTGELFGVGSSDRLYTIDVTTGAATQVGSGTFAVDLDGKALGVDFNPVVDRIRVVSDAGQNLRLNPDTGAVVDSNPMMDGVQPDGNLNGATDSIVATAYTNSFTGTTSTTQYGIDAETDQLFIQAPPNAGTQTLVGALGVDFAAGAGFDIVFKDGMNSAFATSNSSLYSIDLQSGAATLLGNVKDGKKTIDLVGFAGRSPIVKPDPTKAEFVGLTDSSDLVFFNSNALNNVTTVDVTGLQCHETLLGIDFRPNTGELFGVGSSDRLYTIDVTTGAATQVGSGTFAVDLDGKALGVDFNPVVDRIRVVSDAGQNLRLNPDTGAVVDSNPMMDGVQPDGNLNGATDSIVATAYTNSFTGTTSTTQYGIDAETDQLFIQAPPNAGTQTLVGALGVDFAAGAGFDIVFKDGMNSAFATSNSSLYSIDLQSGAATLLGNVKDGVTPVKLTGFAATGM</sequence>
<keyword evidence="3" id="KW-1185">Reference proteome</keyword>
<accession>A0A8J7Z0G1</accession>